<keyword evidence="2 6" id="KW-0808">Transferase</keyword>
<evidence type="ECO:0000259" key="4">
    <source>
        <dbReference type="Pfam" id="PF00534"/>
    </source>
</evidence>
<evidence type="ECO:0000256" key="3">
    <source>
        <dbReference type="SAM" id="MobiDB-lite"/>
    </source>
</evidence>
<dbReference type="GO" id="GO:0016757">
    <property type="term" value="F:glycosyltransferase activity"/>
    <property type="evidence" value="ECO:0007669"/>
    <property type="project" value="UniProtKB-KW"/>
</dbReference>
<evidence type="ECO:0000256" key="2">
    <source>
        <dbReference type="ARBA" id="ARBA00022679"/>
    </source>
</evidence>
<feature type="region of interest" description="Disordered" evidence="3">
    <location>
        <begin position="383"/>
        <end position="403"/>
    </location>
</feature>
<dbReference type="Pfam" id="PF00534">
    <property type="entry name" value="Glycos_transf_1"/>
    <property type="match status" value="1"/>
</dbReference>
<evidence type="ECO:0000256" key="1">
    <source>
        <dbReference type="ARBA" id="ARBA00022676"/>
    </source>
</evidence>
<dbReference type="RefSeq" id="WP_380102911.1">
    <property type="nucleotide sequence ID" value="NZ_JBHRZG010000022.1"/>
</dbReference>
<dbReference type="PANTHER" id="PTHR12526:SF510">
    <property type="entry name" value="D-INOSITOL 3-PHOSPHATE GLYCOSYLTRANSFERASE"/>
    <property type="match status" value="1"/>
</dbReference>
<dbReference type="InterPro" id="IPR001296">
    <property type="entry name" value="Glyco_trans_1"/>
</dbReference>
<dbReference type="Proteomes" id="UP001595803">
    <property type="component" value="Unassembled WGS sequence"/>
</dbReference>
<protein>
    <submittedName>
        <fullName evidence="6">Glycosyltransferase</fullName>
        <ecNumber evidence="6">2.4.-.-</ecNumber>
    </submittedName>
</protein>
<proteinExistence type="predicted"/>
<dbReference type="EC" id="2.4.-.-" evidence="6"/>
<evidence type="ECO:0000313" key="6">
    <source>
        <dbReference type="EMBL" id="MFC3834357.1"/>
    </source>
</evidence>
<reference evidence="7" key="1">
    <citation type="journal article" date="2019" name="Int. J. Syst. Evol. Microbiol.">
        <title>The Global Catalogue of Microorganisms (GCM) 10K type strain sequencing project: providing services to taxonomists for standard genome sequencing and annotation.</title>
        <authorList>
            <consortium name="The Broad Institute Genomics Platform"/>
            <consortium name="The Broad Institute Genome Sequencing Center for Infectious Disease"/>
            <person name="Wu L."/>
            <person name="Ma J."/>
        </authorList>
    </citation>
    <scope>NUCLEOTIDE SEQUENCE [LARGE SCALE GENOMIC DNA]</scope>
    <source>
        <strain evidence="7">CCTCC AB 2017081</strain>
    </source>
</reference>
<feature type="domain" description="Glycosyl transferase family 1" evidence="4">
    <location>
        <begin position="210"/>
        <end position="358"/>
    </location>
</feature>
<dbReference type="Pfam" id="PF13439">
    <property type="entry name" value="Glyco_transf_4"/>
    <property type="match status" value="1"/>
</dbReference>
<evidence type="ECO:0000313" key="7">
    <source>
        <dbReference type="Proteomes" id="UP001595803"/>
    </source>
</evidence>
<dbReference type="CDD" id="cd03811">
    <property type="entry name" value="GT4_GT28_WabH-like"/>
    <property type="match status" value="1"/>
</dbReference>
<evidence type="ECO:0000259" key="5">
    <source>
        <dbReference type="Pfam" id="PF13439"/>
    </source>
</evidence>
<accession>A0ABV7ZAC5</accession>
<comment type="caution">
    <text evidence="6">The sequence shown here is derived from an EMBL/GenBank/DDBJ whole genome shotgun (WGS) entry which is preliminary data.</text>
</comment>
<feature type="domain" description="Glycosyltransferase subfamily 4-like N-terminal" evidence="5">
    <location>
        <begin position="28"/>
        <end position="186"/>
    </location>
</feature>
<keyword evidence="1 6" id="KW-0328">Glycosyltransferase</keyword>
<dbReference type="Gene3D" id="3.40.50.2000">
    <property type="entry name" value="Glycogen Phosphorylase B"/>
    <property type="match status" value="2"/>
</dbReference>
<organism evidence="6 7">
    <name type="scientific">Deinococcus rufus</name>
    <dbReference type="NCBI Taxonomy" id="2136097"/>
    <lineage>
        <taxon>Bacteria</taxon>
        <taxon>Thermotogati</taxon>
        <taxon>Deinococcota</taxon>
        <taxon>Deinococci</taxon>
        <taxon>Deinococcales</taxon>
        <taxon>Deinococcaceae</taxon>
        <taxon>Deinococcus</taxon>
    </lineage>
</organism>
<keyword evidence="7" id="KW-1185">Reference proteome</keyword>
<dbReference type="EMBL" id="JBHRZG010000022">
    <property type="protein sequence ID" value="MFC3834357.1"/>
    <property type="molecule type" value="Genomic_DNA"/>
</dbReference>
<gene>
    <name evidence="6" type="ORF">ACFOSB_16000</name>
</gene>
<name>A0ABV7ZAC5_9DEIO</name>
<dbReference type="SUPFAM" id="SSF53756">
    <property type="entry name" value="UDP-Glycosyltransferase/glycogen phosphorylase"/>
    <property type="match status" value="1"/>
</dbReference>
<dbReference type="InterPro" id="IPR028098">
    <property type="entry name" value="Glyco_trans_4-like_N"/>
</dbReference>
<dbReference type="PANTHER" id="PTHR12526">
    <property type="entry name" value="GLYCOSYLTRANSFERASE"/>
    <property type="match status" value="1"/>
</dbReference>
<sequence length="403" mass="43604">MPTSSTTPATTPTARPPVLFIGRDLAGGGAERVQLQLTQALRDHFQVTVYYMTGEGPLAALIPPGVEVVYGRIGKKFSPAQNLQSLRDLLRLSRSSALLFGMQDTTPVYLSSVLGKVMRRPTVGWIHNTWSRKKTEVPRVHGLLVRLLYPLVDRFVAVSGGAARSLAAEVPGVGDRIEVVFNPIDRALLLEQAQAPIPPEHEAMFAGTTFIGIGRLETVKGFDLLIEAFSRLPAGGHRLVIVGDGSQAAELRALAQRLGVADRVHFTGFVRNPYPYLNRADVFVLSSHFEGLPTVLVEALLLQKPAIATDCESGPREILDGGRHGWLVPTGSADGLHAAMQRYLEHPEELQTRARMNAEGHDRFEPGLVAARFSEVFRSVMGQGARPGMSGTSGDARAGSSVR</sequence>